<reference evidence="4" key="2">
    <citation type="submission" date="2025-09" db="UniProtKB">
        <authorList>
            <consortium name="Ensembl"/>
        </authorList>
    </citation>
    <scope>IDENTIFICATION</scope>
</reference>
<dbReference type="SUPFAM" id="SSF64593">
    <property type="entry name" value="Intermediate filament protein, coiled coil region"/>
    <property type="match status" value="1"/>
</dbReference>
<proteinExistence type="predicted"/>
<dbReference type="InParanoid" id="A0A674C6F8"/>
<evidence type="ECO:0000313" key="4">
    <source>
        <dbReference type="Ensembl" id="ENSSTUP00000079192.1"/>
    </source>
</evidence>
<dbReference type="PANTHER" id="PTHR45652">
    <property type="entry name" value="GLIAL FIBRILLARY ACIDIC PROTEIN"/>
    <property type="match status" value="1"/>
</dbReference>
<dbReference type="AlphaFoldDB" id="A0A674C6F8"/>
<accession>A0A674C6F8</accession>
<evidence type="ECO:0000313" key="5">
    <source>
        <dbReference type="Proteomes" id="UP000472277"/>
    </source>
</evidence>
<dbReference type="InterPro" id="IPR039008">
    <property type="entry name" value="IF_rod_dom"/>
</dbReference>
<keyword evidence="5" id="KW-1185">Reference proteome</keyword>
<keyword evidence="2" id="KW-0175">Coiled coil</keyword>
<dbReference type="Pfam" id="PF00038">
    <property type="entry name" value="Filament"/>
    <property type="match status" value="2"/>
</dbReference>
<dbReference type="GO" id="GO:0005882">
    <property type="term" value="C:intermediate filament"/>
    <property type="evidence" value="ECO:0007669"/>
    <property type="project" value="UniProtKB-KW"/>
</dbReference>
<organism evidence="4 5">
    <name type="scientific">Salmo trutta</name>
    <name type="common">Brown trout</name>
    <dbReference type="NCBI Taxonomy" id="8032"/>
    <lineage>
        <taxon>Eukaryota</taxon>
        <taxon>Metazoa</taxon>
        <taxon>Chordata</taxon>
        <taxon>Craniata</taxon>
        <taxon>Vertebrata</taxon>
        <taxon>Euteleostomi</taxon>
        <taxon>Actinopterygii</taxon>
        <taxon>Neopterygii</taxon>
        <taxon>Teleostei</taxon>
        <taxon>Protacanthopterygii</taxon>
        <taxon>Salmoniformes</taxon>
        <taxon>Salmonidae</taxon>
        <taxon>Salmoninae</taxon>
        <taxon>Salmo</taxon>
    </lineage>
</organism>
<protein>
    <submittedName>
        <fullName evidence="4">Zgc:136930</fullName>
    </submittedName>
</protein>
<dbReference type="Proteomes" id="UP000472277">
    <property type="component" value="Chromosome 21"/>
</dbReference>
<keyword evidence="1" id="KW-0403">Intermediate filament</keyword>
<dbReference type="GO" id="GO:0005737">
    <property type="term" value="C:cytoplasm"/>
    <property type="evidence" value="ECO:0007669"/>
    <property type="project" value="TreeGrafter"/>
</dbReference>
<dbReference type="Ensembl" id="ENSSTUT00000084316.1">
    <property type="protein sequence ID" value="ENSSTUP00000079192.1"/>
    <property type="gene ID" value="ENSSTUG00000034950.1"/>
</dbReference>
<reference evidence="4" key="1">
    <citation type="submission" date="2025-08" db="UniProtKB">
        <authorList>
            <consortium name="Ensembl"/>
        </authorList>
    </citation>
    <scope>IDENTIFICATION</scope>
</reference>
<dbReference type="GeneTree" id="ENSGT00930000151367"/>
<dbReference type="GO" id="GO:0045109">
    <property type="term" value="P:intermediate filament organization"/>
    <property type="evidence" value="ECO:0007669"/>
    <property type="project" value="TreeGrafter"/>
</dbReference>
<dbReference type="GO" id="GO:0005886">
    <property type="term" value="C:plasma membrane"/>
    <property type="evidence" value="ECO:0007669"/>
    <property type="project" value="TreeGrafter"/>
</dbReference>
<feature type="domain" description="IF rod" evidence="3">
    <location>
        <begin position="3"/>
        <end position="226"/>
    </location>
</feature>
<name>A0A674C6F8_SALTR</name>
<evidence type="ECO:0000259" key="3">
    <source>
        <dbReference type="SMART" id="SM01391"/>
    </source>
</evidence>
<evidence type="ECO:0000256" key="1">
    <source>
        <dbReference type="ARBA" id="ARBA00022754"/>
    </source>
</evidence>
<dbReference type="GO" id="GO:0030424">
    <property type="term" value="C:axon"/>
    <property type="evidence" value="ECO:0007669"/>
    <property type="project" value="TreeGrafter"/>
</dbReference>
<evidence type="ECO:0000256" key="2">
    <source>
        <dbReference type="ARBA" id="ARBA00023054"/>
    </source>
</evidence>
<sequence>MLRDPFTLVSDSFCPSIDKLGGRWICSIPYIEMVGCMLCCRFDFAQDMASELRIDLDAKYTSLKNELDFVTKMQEELSTLQSKLCATAKDTSVLMIKVDTGKSFGISTALNKIRMEYEKSVQSVSLLLQVEEIQTATAKSSEAVSEAKMEMSGAWKELQALSLEFQCLVTSVRYHAQFSSLMLAIEVAKTDLHNQILAYHELLDVKLALDVEISTNRNLLEGDNLKEIFTATSYSFSGERLFKQGYIVELSSVQKYHVGKYNKKCLSHPRLSFSCR</sequence>
<dbReference type="InterPro" id="IPR050405">
    <property type="entry name" value="Intermediate_filament"/>
</dbReference>
<dbReference type="PANTHER" id="PTHR45652:SF5">
    <property type="entry name" value="VIMENTIN"/>
    <property type="match status" value="1"/>
</dbReference>
<dbReference type="SMART" id="SM01391">
    <property type="entry name" value="Filament"/>
    <property type="match status" value="1"/>
</dbReference>
<dbReference type="Gene3D" id="1.20.5.170">
    <property type="match status" value="1"/>
</dbReference>
<dbReference type="GO" id="GO:0005200">
    <property type="term" value="F:structural constituent of cytoskeleton"/>
    <property type="evidence" value="ECO:0007669"/>
    <property type="project" value="TreeGrafter"/>
</dbReference>